<evidence type="ECO:0000313" key="2">
    <source>
        <dbReference type="EMBL" id="MEX5726810.1"/>
    </source>
</evidence>
<dbReference type="NCBIfam" id="TIGR01244">
    <property type="entry name" value="TIGR01244 family sulfur transferase"/>
    <property type="match status" value="1"/>
</dbReference>
<dbReference type="Gene3D" id="3.90.190.10">
    <property type="entry name" value="Protein tyrosine phosphatase superfamily"/>
    <property type="match status" value="1"/>
</dbReference>
<dbReference type="InterPro" id="IPR005939">
    <property type="entry name" value="BLH_phosphatase-like"/>
</dbReference>
<evidence type="ECO:0000259" key="1">
    <source>
        <dbReference type="Pfam" id="PF04273"/>
    </source>
</evidence>
<dbReference type="EMBL" id="JBEHHI010000001">
    <property type="protein sequence ID" value="MEX5726810.1"/>
    <property type="molecule type" value="Genomic_DNA"/>
</dbReference>
<keyword evidence="3" id="KW-1185">Reference proteome</keyword>
<sequence length="148" mass="15718">MAQYRWLTPDFATAEQLGPADMAELAEAGIRTVLCNRPEDEVPIELRAEALAEHARAAGLGFHKVEMPPFGLTGEVVAQEARLLAETPGPHLAYCTSGTRSALMWAFAMVGPMTPEAIAAALAEGGFGFAGIEDQLTAYARQKEAGTD</sequence>
<dbReference type="InterPro" id="IPR029021">
    <property type="entry name" value="Prot-tyrosine_phosphatase-like"/>
</dbReference>
<comment type="caution">
    <text evidence="2">The sequence shown here is derived from an EMBL/GenBank/DDBJ whole genome shotgun (WGS) entry which is preliminary data.</text>
</comment>
<protein>
    <recommendedName>
        <fullName evidence="1">Beta-lactamase hydrolase-like protein phosphatase-like domain-containing protein</fullName>
    </recommendedName>
</protein>
<dbReference type="Pfam" id="PF04273">
    <property type="entry name" value="BLH_phosphatase"/>
    <property type="match status" value="1"/>
</dbReference>
<gene>
    <name evidence="2" type="ORF">Ga0609869_000163</name>
</gene>
<proteinExistence type="predicted"/>
<organism evidence="2 3">
    <name type="scientific">Rhodovulum iodosum</name>
    <dbReference type="NCBI Taxonomy" id="68291"/>
    <lineage>
        <taxon>Bacteria</taxon>
        <taxon>Pseudomonadati</taxon>
        <taxon>Pseudomonadota</taxon>
        <taxon>Alphaproteobacteria</taxon>
        <taxon>Rhodobacterales</taxon>
        <taxon>Paracoccaceae</taxon>
        <taxon>Rhodovulum</taxon>
    </lineage>
</organism>
<dbReference type="SUPFAM" id="SSF52799">
    <property type="entry name" value="(Phosphotyrosine protein) phosphatases II"/>
    <property type="match status" value="1"/>
</dbReference>
<reference evidence="2 3" key="1">
    <citation type="submission" date="2024-06" db="EMBL/GenBank/DDBJ databases">
        <title>Genome of Rhodovulum iodosum, a marine photoferrotroph.</title>
        <authorList>
            <person name="Bianchini G."/>
            <person name="Nikeleit V."/>
            <person name="Kappler A."/>
            <person name="Bryce C."/>
            <person name="Sanchez-Baracaldo P."/>
        </authorList>
    </citation>
    <scope>NUCLEOTIDE SEQUENCE [LARGE SCALE GENOMIC DNA]</scope>
    <source>
        <strain evidence="2 3">UT/N1</strain>
    </source>
</reference>
<feature type="domain" description="Beta-lactamase hydrolase-like protein phosphatase-like" evidence="1">
    <location>
        <begin position="4"/>
        <end position="108"/>
    </location>
</feature>
<accession>A0ABV3XNC0</accession>
<dbReference type="Proteomes" id="UP001560019">
    <property type="component" value="Unassembled WGS sequence"/>
</dbReference>
<dbReference type="RefSeq" id="WP_125404258.1">
    <property type="nucleotide sequence ID" value="NZ_JBEHHI010000001.1"/>
</dbReference>
<evidence type="ECO:0000313" key="3">
    <source>
        <dbReference type="Proteomes" id="UP001560019"/>
    </source>
</evidence>
<name>A0ABV3XNC0_9RHOB</name>